<dbReference type="SUPFAM" id="SSF52980">
    <property type="entry name" value="Restriction endonuclease-like"/>
    <property type="match status" value="1"/>
</dbReference>
<organism evidence="1 2">
    <name type="scientific">Adonisia turfae CCMR0081</name>
    <dbReference type="NCBI Taxonomy" id="2292702"/>
    <lineage>
        <taxon>Bacteria</taxon>
        <taxon>Bacillati</taxon>
        <taxon>Cyanobacteriota</taxon>
        <taxon>Adonisia</taxon>
        <taxon>Adonisia turfae</taxon>
    </lineage>
</organism>
<dbReference type="GO" id="GO:0003676">
    <property type="term" value="F:nucleic acid binding"/>
    <property type="evidence" value="ECO:0007669"/>
    <property type="project" value="InterPro"/>
</dbReference>
<dbReference type="InterPro" id="IPR011856">
    <property type="entry name" value="tRNA_endonuc-like_dom_sf"/>
</dbReference>
<dbReference type="RefSeq" id="WP_163702691.1">
    <property type="nucleotide sequence ID" value="NZ_QXHD01000004.1"/>
</dbReference>
<protein>
    <submittedName>
        <fullName evidence="1">Fatty-acid synthase</fullName>
    </submittedName>
</protein>
<dbReference type="EMBL" id="QXHD01000004">
    <property type="protein sequence ID" value="NEZ59928.1"/>
    <property type="molecule type" value="Genomic_DNA"/>
</dbReference>
<accession>A0A6M0RUN2</accession>
<keyword evidence="2" id="KW-1185">Reference proteome</keyword>
<dbReference type="InterPro" id="IPR014919">
    <property type="entry name" value="XisH"/>
</dbReference>
<sequence length="139" mass="16199">MPAKDLYHQVVKKLLINAGWTITHDPYQLKWAKRTLSVDLGAEELLAAQQASRKIAVEIKSFIRESRVADLQQALGQFILYDDILKQVEPDRTLYLAMPLVAYKELFEEDQFAKILLDNDRFKLIIFDPQNQEIVQWIP</sequence>
<dbReference type="Gene3D" id="3.40.1350.10">
    <property type="match status" value="1"/>
</dbReference>
<name>A0A6M0RUN2_9CYAN</name>
<evidence type="ECO:0000313" key="2">
    <source>
        <dbReference type="Proteomes" id="UP000481033"/>
    </source>
</evidence>
<comment type="caution">
    <text evidence="1">The sequence shown here is derived from an EMBL/GenBank/DDBJ whole genome shotgun (WGS) entry which is preliminary data.</text>
</comment>
<dbReference type="Proteomes" id="UP000481033">
    <property type="component" value="Unassembled WGS sequence"/>
</dbReference>
<dbReference type="InterPro" id="IPR011335">
    <property type="entry name" value="Restrct_endonuc-II-like"/>
</dbReference>
<dbReference type="AlphaFoldDB" id="A0A6M0RUN2"/>
<dbReference type="Pfam" id="PF08814">
    <property type="entry name" value="XisH"/>
    <property type="match status" value="1"/>
</dbReference>
<proteinExistence type="predicted"/>
<evidence type="ECO:0000313" key="1">
    <source>
        <dbReference type="EMBL" id="NEZ59928.1"/>
    </source>
</evidence>
<reference evidence="1 2" key="1">
    <citation type="journal article" date="2020" name="Microb. Ecol.">
        <title>Ecogenomics of the Marine Benthic Filamentous Cyanobacterium Adonisia.</title>
        <authorList>
            <person name="Walter J.M."/>
            <person name="Coutinho F.H."/>
            <person name="Leomil L."/>
            <person name="Hargreaves P.I."/>
            <person name="Campeao M.E."/>
            <person name="Vieira V.V."/>
            <person name="Silva B.S."/>
            <person name="Fistarol G.O."/>
            <person name="Salomon P.S."/>
            <person name="Sawabe T."/>
            <person name="Mino S."/>
            <person name="Hosokawa M."/>
            <person name="Miyashita H."/>
            <person name="Maruyama F."/>
            <person name="van Verk M.C."/>
            <person name="Dutilh B.E."/>
            <person name="Thompson C.C."/>
            <person name="Thompson F.L."/>
        </authorList>
    </citation>
    <scope>NUCLEOTIDE SEQUENCE [LARGE SCALE GENOMIC DNA]</scope>
    <source>
        <strain evidence="1 2">CCMR0081</strain>
    </source>
</reference>
<dbReference type="CDD" id="cd22366">
    <property type="entry name" value="XisH-like"/>
    <property type="match status" value="1"/>
</dbReference>
<gene>
    <name evidence="1" type="ORF">DXZ20_30650</name>
</gene>